<feature type="transmembrane region" description="Helical" evidence="5">
    <location>
        <begin position="34"/>
        <end position="54"/>
    </location>
</feature>
<accession>A0A9Q4PYS2</accession>
<protein>
    <submittedName>
        <fullName evidence="7">YIP1 family protein</fullName>
    </submittedName>
</protein>
<proteinExistence type="predicted"/>
<evidence type="ECO:0000313" key="8">
    <source>
        <dbReference type="Proteomes" id="UP001143747"/>
    </source>
</evidence>
<feature type="transmembrane region" description="Helical" evidence="5">
    <location>
        <begin position="60"/>
        <end position="81"/>
    </location>
</feature>
<organism evidence="7 8">
    <name type="scientific">Methanogenium marinum</name>
    <dbReference type="NCBI Taxonomy" id="348610"/>
    <lineage>
        <taxon>Archaea</taxon>
        <taxon>Methanobacteriati</taxon>
        <taxon>Methanobacteriota</taxon>
        <taxon>Stenosarchaea group</taxon>
        <taxon>Methanomicrobia</taxon>
        <taxon>Methanomicrobiales</taxon>
        <taxon>Methanomicrobiaceae</taxon>
        <taxon>Methanogenium</taxon>
    </lineage>
</organism>
<evidence type="ECO:0000256" key="1">
    <source>
        <dbReference type="ARBA" id="ARBA00004141"/>
    </source>
</evidence>
<evidence type="ECO:0000313" key="7">
    <source>
        <dbReference type="EMBL" id="MDE4908532.1"/>
    </source>
</evidence>
<feature type="transmembrane region" description="Helical" evidence="5">
    <location>
        <begin position="88"/>
        <end position="114"/>
    </location>
</feature>
<feature type="transmembrane region" description="Helical" evidence="5">
    <location>
        <begin position="169"/>
        <end position="194"/>
    </location>
</feature>
<dbReference type="AlphaFoldDB" id="A0A9Q4PYS2"/>
<dbReference type="RefSeq" id="WP_274925158.1">
    <property type="nucleotide sequence ID" value="NZ_JAKELO010000002.1"/>
</dbReference>
<evidence type="ECO:0000256" key="2">
    <source>
        <dbReference type="ARBA" id="ARBA00022692"/>
    </source>
</evidence>
<gene>
    <name evidence="7" type="ORF">L0665_07925</name>
</gene>
<reference evidence="7" key="1">
    <citation type="submission" date="2022-01" db="EMBL/GenBank/DDBJ databases">
        <title>Draft genome of Methanogenium marinum DSM 15558.</title>
        <authorList>
            <person name="Chen S.-C."/>
            <person name="You Y.-T."/>
        </authorList>
    </citation>
    <scope>NUCLEOTIDE SEQUENCE</scope>
    <source>
        <strain evidence="7">DSM 15558</strain>
    </source>
</reference>
<keyword evidence="2 5" id="KW-0812">Transmembrane</keyword>
<evidence type="ECO:0000259" key="6">
    <source>
        <dbReference type="Pfam" id="PF04893"/>
    </source>
</evidence>
<keyword evidence="4 5" id="KW-0472">Membrane</keyword>
<sequence>MSNGFINKVKGFLLDPTETLIAHREESLGDALQYFITFLVIYGVLTGIMLGLLMGMAGGMAGAEAGMGALGVGSLAALGTLGMVIASIIFVIIFGVIALFIGSIILHIFVWIAGGRKGLTTTIRAFIYSLTPNLIFGWIPFIGLLAGFWTLALEILAIKELHEISTTRAFIAVFLPAILLTVLSFFFLAALVAATPATAYYY</sequence>
<feature type="transmembrane region" description="Helical" evidence="5">
    <location>
        <begin position="134"/>
        <end position="157"/>
    </location>
</feature>
<keyword evidence="3 5" id="KW-1133">Transmembrane helix</keyword>
<feature type="domain" description="Yip1" evidence="6">
    <location>
        <begin position="11"/>
        <end position="184"/>
    </location>
</feature>
<comment type="subcellular location">
    <subcellularLocation>
        <location evidence="1">Membrane</location>
        <topology evidence="1">Multi-pass membrane protein</topology>
    </subcellularLocation>
</comment>
<dbReference type="Proteomes" id="UP001143747">
    <property type="component" value="Unassembled WGS sequence"/>
</dbReference>
<name>A0A9Q4PYS2_9EURY</name>
<dbReference type="Pfam" id="PF04893">
    <property type="entry name" value="Yip1"/>
    <property type="match status" value="1"/>
</dbReference>
<keyword evidence="8" id="KW-1185">Reference proteome</keyword>
<evidence type="ECO:0000256" key="4">
    <source>
        <dbReference type="ARBA" id="ARBA00023136"/>
    </source>
</evidence>
<evidence type="ECO:0000256" key="5">
    <source>
        <dbReference type="SAM" id="Phobius"/>
    </source>
</evidence>
<evidence type="ECO:0000256" key="3">
    <source>
        <dbReference type="ARBA" id="ARBA00022989"/>
    </source>
</evidence>
<dbReference type="EMBL" id="JAKELO010000002">
    <property type="protein sequence ID" value="MDE4908532.1"/>
    <property type="molecule type" value="Genomic_DNA"/>
</dbReference>
<dbReference type="GO" id="GO:0016020">
    <property type="term" value="C:membrane"/>
    <property type="evidence" value="ECO:0007669"/>
    <property type="project" value="UniProtKB-SubCell"/>
</dbReference>
<comment type="caution">
    <text evidence="7">The sequence shown here is derived from an EMBL/GenBank/DDBJ whole genome shotgun (WGS) entry which is preliminary data.</text>
</comment>
<dbReference type="InterPro" id="IPR006977">
    <property type="entry name" value="Yip1_dom"/>
</dbReference>